<dbReference type="InterPro" id="IPR050563">
    <property type="entry name" value="4-hydroxybenzoyl-CoA_TE"/>
</dbReference>
<dbReference type="EMBL" id="QOIM01000030">
    <property type="protein sequence ID" value="RCG19367.1"/>
    <property type="molecule type" value="Genomic_DNA"/>
</dbReference>
<dbReference type="Pfam" id="PF13279">
    <property type="entry name" value="4HBT_2"/>
    <property type="match status" value="1"/>
</dbReference>
<dbReference type="GO" id="GO:0047617">
    <property type="term" value="F:fatty acyl-CoA hydrolase activity"/>
    <property type="evidence" value="ECO:0007669"/>
    <property type="project" value="TreeGrafter"/>
</dbReference>
<dbReference type="CDD" id="cd00586">
    <property type="entry name" value="4HBT"/>
    <property type="match status" value="1"/>
</dbReference>
<dbReference type="PANTHER" id="PTHR31793:SF24">
    <property type="entry name" value="LONG-CHAIN ACYL-COA THIOESTERASE FADM"/>
    <property type="match status" value="1"/>
</dbReference>
<dbReference type="SUPFAM" id="SSF54637">
    <property type="entry name" value="Thioesterase/thiol ester dehydrase-isomerase"/>
    <property type="match status" value="1"/>
</dbReference>
<dbReference type="Proteomes" id="UP000253507">
    <property type="component" value="Unassembled WGS sequence"/>
</dbReference>
<evidence type="ECO:0000313" key="2">
    <source>
        <dbReference type="Proteomes" id="UP000253507"/>
    </source>
</evidence>
<gene>
    <name evidence="1" type="ORF">DQ392_11980</name>
</gene>
<protein>
    <submittedName>
        <fullName evidence="1">Acyl-CoA thioesterase</fullName>
    </submittedName>
</protein>
<dbReference type="PANTHER" id="PTHR31793">
    <property type="entry name" value="4-HYDROXYBENZOYL-COA THIOESTERASE FAMILY MEMBER"/>
    <property type="match status" value="1"/>
</dbReference>
<evidence type="ECO:0000313" key="1">
    <source>
        <dbReference type="EMBL" id="RCG19367.1"/>
    </source>
</evidence>
<name>A0A367EPN2_9ACTN</name>
<dbReference type="RefSeq" id="WP_114015533.1">
    <property type="nucleotide sequence ID" value="NZ_QOIM01000030.1"/>
</dbReference>
<sequence>MSQEQPVADPFAVPVTVRGYETDTQGHVNQAVYLQYSEHARWSALRAAGIEQAAMAARGVGPVVLEQTVRYLRELHAGDEVTVSCAFEWGEGKTFRVRQLIRTAGGTLAAELTGVSGVMDLRARRLVTDPGAALRELATDPKVLGLA</sequence>
<dbReference type="InterPro" id="IPR029069">
    <property type="entry name" value="HotDog_dom_sf"/>
</dbReference>
<dbReference type="AlphaFoldDB" id="A0A367EPN2"/>
<dbReference type="Gene3D" id="3.10.129.10">
    <property type="entry name" value="Hotdog Thioesterase"/>
    <property type="match status" value="1"/>
</dbReference>
<organism evidence="1 2">
    <name type="scientific">Streptomyces reniochalinae</name>
    <dbReference type="NCBI Taxonomy" id="2250578"/>
    <lineage>
        <taxon>Bacteria</taxon>
        <taxon>Bacillati</taxon>
        <taxon>Actinomycetota</taxon>
        <taxon>Actinomycetes</taxon>
        <taxon>Kitasatosporales</taxon>
        <taxon>Streptomycetaceae</taxon>
        <taxon>Streptomyces</taxon>
    </lineage>
</organism>
<dbReference type="OrthoDB" id="3683044at2"/>
<reference evidence="1 2" key="1">
    <citation type="submission" date="2018-06" db="EMBL/GenBank/DDBJ databases">
        <title>Streptomyces reniochalinae sp. nov. and Streptomyces diacarnus sp. nov. from marine sponges.</title>
        <authorList>
            <person name="Li L."/>
        </authorList>
    </citation>
    <scope>NUCLEOTIDE SEQUENCE [LARGE SCALE GENOMIC DNA]</scope>
    <source>
        <strain evidence="1 2">LHW50302</strain>
    </source>
</reference>
<keyword evidence="2" id="KW-1185">Reference proteome</keyword>
<proteinExistence type="predicted"/>
<accession>A0A367EPN2</accession>
<comment type="caution">
    <text evidence="1">The sequence shown here is derived from an EMBL/GenBank/DDBJ whole genome shotgun (WGS) entry which is preliminary data.</text>
</comment>